<evidence type="ECO:0000313" key="2">
    <source>
        <dbReference type="EMBL" id="KAF4622321.1"/>
    </source>
</evidence>
<sequence>MSLLILSASDVDEITSTLSPESLQLTMANVFHRLSSYSKLDDESKRESGVHMPPRISIPTANHTTLFMPARMGPSTDRVDIRNHQGETAVKVVSVPSRQDDTRGLPGTTVVLDEETGVVKAVVNARKLTALRNAAGSLLSTTLVGPPKPRNIVAFGAGQQMDAHLDLHIRHFSSSISECTIINRRLNERATSLQRNLSSKHPGVVFRLLGSSEESTSLENSVKDADIIICATSSTSPLFPSEWVKAGTHVILIGSYKPTMHEVDSNLILRSIKTSGDNRLSSSSRMPALFVDSREACLEEAGELIQARIKPDEMVEIGELIPADLSMENGRLTSQANPRLEANENRDSEPDYEGPITVFKSVGIGLQDVAIASAVVNRALEMGIGTPIPNYDG</sequence>
<dbReference type="SUPFAM" id="SSF51735">
    <property type="entry name" value="NAD(P)-binding Rossmann-fold domains"/>
    <property type="match status" value="1"/>
</dbReference>
<comment type="caution">
    <text evidence="2">The sequence shown here is derived from an EMBL/GenBank/DDBJ whole genome shotgun (WGS) entry which is preliminary data.</text>
</comment>
<evidence type="ECO:0000313" key="3">
    <source>
        <dbReference type="Proteomes" id="UP000521872"/>
    </source>
</evidence>
<dbReference type="Pfam" id="PF02423">
    <property type="entry name" value="OCD_Mu_crystall"/>
    <property type="match status" value="1"/>
</dbReference>
<dbReference type="AlphaFoldDB" id="A0A8H4R3X2"/>
<dbReference type="GO" id="GO:0005737">
    <property type="term" value="C:cytoplasm"/>
    <property type="evidence" value="ECO:0007669"/>
    <property type="project" value="TreeGrafter"/>
</dbReference>
<proteinExistence type="inferred from homology"/>
<name>A0A8H4R3X2_9AGAR</name>
<organism evidence="2 3">
    <name type="scientific">Agrocybe pediades</name>
    <dbReference type="NCBI Taxonomy" id="84607"/>
    <lineage>
        <taxon>Eukaryota</taxon>
        <taxon>Fungi</taxon>
        <taxon>Dikarya</taxon>
        <taxon>Basidiomycota</taxon>
        <taxon>Agaricomycotina</taxon>
        <taxon>Agaricomycetes</taxon>
        <taxon>Agaricomycetidae</taxon>
        <taxon>Agaricales</taxon>
        <taxon>Agaricineae</taxon>
        <taxon>Strophariaceae</taxon>
        <taxon>Agrocybe</taxon>
    </lineage>
</organism>
<dbReference type="Gene3D" id="3.40.50.720">
    <property type="entry name" value="NAD(P)-binding Rossmann-like Domain"/>
    <property type="match status" value="1"/>
</dbReference>
<evidence type="ECO:0000256" key="1">
    <source>
        <dbReference type="ARBA" id="ARBA00008903"/>
    </source>
</evidence>
<dbReference type="InterPro" id="IPR036291">
    <property type="entry name" value="NAD(P)-bd_dom_sf"/>
</dbReference>
<accession>A0A8H4R3X2</accession>
<dbReference type="PANTHER" id="PTHR13812">
    <property type="entry name" value="KETIMINE REDUCTASE MU-CRYSTALLIN"/>
    <property type="match status" value="1"/>
</dbReference>
<dbReference type="InterPro" id="IPR023401">
    <property type="entry name" value="ODC_N"/>
</dbReference>
<evidence type="ECO:0008006" key="4">
    <source>
        <dbReference type="Google" id="ProtNLM"/>
    </source>
</evidence>
<dbReference type="Proteomes" id="UP000521872">
    <property type="component" value="Unassembled WGS sequence"/>
</dbReference>
<dbReference type="InterPro" id="IPR003462">
    <property type="entry name" value="ODC_Mu_crystall"/>
</dbReference>
<dbReference type="PIRSF" id="PIRSF001439">
    <property type="entry name" value="CryM"/>
    <property type="match status" value="1"/>
</dbReference>
<dbReference type="PANTHER" id="PTHR13812:SF19">
    <property type="entry name" value="KETIMINE REDUCTASE MU-CRYSTALLIN"/>
    <property type="match status" value="1"/>
</dbReference>
<keyword evidence="3" id="KW-1185">Reference proteome</keyword>
<dbReference type="Gene3D" id="3.30.1780.10">
    <property type="entry name" value="ornithine cyclodeaminase, domain 1"/>
    <property type="match status" value="1"/>
</dbReference>
<reference evidence="2 3" key="1">
    <citation type="submission" date="2019-12" db="EMBL/GenBank/DDBJ databases">
        <authorList>
            <person name="Floudas D."/>
            <person name="Bentzer J."/>
            <person name="Ahren D."/>
            <person name="Johansson T."/>
            <person name="Persson P."/>
            <person name="Tunlid A."/>
        </authorList>
    </citation>
    <scope>NUCLEOTIDE SEQUENCE [LARGE SCALE GENOMIC DNA]</scope>
    <source>
        <strain evidence="2 3">CBS 102.39</strain>
    </source>
</reference>
<comment type="similarity">
    <text evidence="1">Belongs to the ornithine cyclodeaminase/mu-crystallin family.</text>
</comment>
<protein>
    <recommendedName>
        <fullName evidence="4">Ornithine cyclodeaminase</fullName>
    </recommendedName>
</protein>
<dbReference type="EMBL" id="JAACJL010000002">
    <property type="protein sequence ID" value="KAF4622321.1"/>
    <property type="molecule type" value="Genomic_DNA"/>
</dbReference>
<gene>
    <name evidence="2" type="ORF">D9613_009269</name>
</gene>